<keyword evidence="1" id="KW-0472">Membrane</keyword>
<proteinExistence type="predicted"/>
<reference evidence="2" key="1">
    <citation type="journal article" date="2013" name="Environ. Microbiol.">
        <title>Microbiota from the distal guts of lean and obese adolescents exhibit partial functional redundancy besides clear differences in community structure.</title>
        <authorList>
            <person name="Ferrer M."/>
            <person name="Ruiz A."/>
            <person name="Lanza F."/>
            <person name="Haange S.B."/>
            <person name="Oberbach A."/>
            <person name="Till H."/>
            <person name="Bargiela R."/>
            <person name="Campoy C."/>
            <person name="Segura M.T."/>
            <person name="Richter M."/>
            <person name="von Bergen M."/>
            <person name="Seifert J."/>
            <person name="Suarez A."/>
        </authorList>
    </citation>
    <scope>NUCLEOTIDE SEQUENCE</scope>
</reference>
<evidence type="ECO:0000313" key="2">
    <source>
        <dbReference type="EMBL" id="EKC78468.1"/>
    </source>
</evidence>
<dbReference type="AlphaFoldDB" id="K1U8D4"/>
<keyword evidence="1" id="KW-1133">Transmembrane helix</keyword>
<name>K1U8D4_9ZZZZ</name>
<organism evidence="2">
    <name type="scientific">human gut metagenome</name>
    <dbReference type="NCBI Taxonomy" id="408170"/>
    <lineage>
        <taxon>unclassified sequences</taxon>
        <taxon>metagenomes</taxon>
        <taxon>organismal metagenomes</taxon>
    </lineage>
</organism>
<feature type="transmembrane region" description="Helical" evidence="1">
    <location>
        <begin position="77"/>
        <end position="95"/>
    </location>
</feature>
<accession>K1U8D4</accession>
<dbReference type="EMBL" id="AJWY01002290">
    <property type="protein sequence ID" value="EKC78468.1"/>
    <property type="molecule type" value="Genomic_DNA"/>
</dbReference>
<sequence length="98" mass="11018">MSEIENFANVKTAIINEDLSDDQTLVVDICFDNMRAVYQDMPLIAQQLGVPETSVSYHESLLSSYFINDPQDSNPPLLIAFYLFVLLLGVGVFDFNHS</sequence>
<gene>
    <name evidence="2" type="ORF">LEA_03452</name>
</gene>
<evidence type="ECO:0000256" key="1">
    <source>
        <dbReference type="SAM" id="Phobius"/>
    </source>
</evidence>
<protein>
    <submittedName>
        <fullName evidence="2">Efflux ABC transporter, permease protein</fullName>
    </submittedName>
</protein>
<keyword evidence="1" id="KW-0812">Transmembrane</keyword>
<comment type="caution">
    <text evidence="2">The sequence shown here is derived from an EMBL/GenBank/DDBJ whole genome shotgun (WGS) entry which is preliminary data.</text>
</comment>